<proteinExistence type="inferred from homology"/>
<dbReference type="AlphaFoldDB" id="A0A7W7VVU5"/>
<evidence type="ECO:0000259" key="7">
    <source>
        <dbReference type="PROSITE" id="PS51898"/>
    </source>
</evidence>
<dbReference type="Pfam" id="PF14659">
    <property type="entry name" value="Phage_int_SAM_3"/>
    <property type="match status" value="1"/>
</dbReference>
<feature type="domain" description="Core-binding (CB)" evidence="8">
    <location>
        <begin position="103"/>
        <end position="241"/>
    </location>
</feature>
<evidence type="ECO:0000256" key="2">
    <source>
        <dbReference type="ARBA" id="ARBA00022908"/>
    </source>
</evidence>
<dbReference type="PROSITE" id="PS51900">
    <property type="entry name" value="CB"/>
    <property type="match status" value="1"/>
</dbReference>
<dbReference type="Proteomes" id="UP000540506">
    <property type="component" value="Unassembled WGS sequence"/>
</dbReference>
<dbReference type="InterPro" id="IPR044068">
    <property type="entry name" value="CB"/>
</dbReference>
<dbReference type="InterPro" id="IPR004107">
    <property type="entry name" value="Integrase_SAM-like_N"/>
</dbReference>
<evidence type="ECO:0000313" key="10">
    <source>
        <dbReference type="Proteomes" id="UP000540506"/>
    </source>
</evidence>
<accession>A0A7W7VVU5</accession>
<feature type="region of interest" description="Disordered" evidence="6">
    <location>
        <begin position="501"/>
        <end position="531"/>
    </location>
</feature>
<organism evidence="9 10">
    <name type="scientific">Kitasatospora kifunensis</name>
    <name type="common">Streptomyces kifunensis</name>
    <dbReference type="NCBI Taxonomy" id="58351"/>
    <lineage>
        <taxon>Bacteria</taxon>
        <taxon>Bacillati</taxon>
        <taxon>Actinomycetota</taxon>
        <taxon>Actinomycetes</taxon>
        <taxon>Kitasatosporales</taxon>
        <taxon>Streptomycetaceae</taxon>
        <taxon>Kitasatospora</taxon>
    </lineage>
</organism>
<dbReference type="GO" id="GO:0003677">
    <property type="term" value="F:DNA binding"/>
    <property type="evidence" value="ECO:0007669"/>
    <property type="project" value="UniProtKB-UniRule"/>
</dbReference>
<dbReference type="InterPro" id="IPR011010">
    <property type="entry name" value="DNA_brk_join_enz"/>
</dbReference>
<dbReference type="Pfam" id="PF00589">
    <property type="entry name" value="Phage_integrase"/>
    <property type="match status" value="1"/>
</dbReference>
<reference evidence="9 10" key="1">
    <citation type="submission" date="2020-08" db="EMBL/GenBank/DDBJ databases">
        <title>Sequencing the genomes of 1000 actinobacteria strains.</title>
        <authorList>
            <person name="Klenk H.-P."/>
        </authorList>
    </citation>
    <scope>NUCLEOTIDE SEQUENCE [LARGE SCALE GENOMIC DNA]</scope>
    <source>
        <strain evidence="9 10">DSM 41654</strain>
    </source>
</reference>
<dbReference type="CDD" id="cd01189">
    <property type="entry name" value="INT_ICEBs1_C_like"/>
    <property type="match status" value="1"/>
</dbReference>
<dbReference type="InterPro" id="IPR050090">
    <property type="entry name" value="Tyrosine_recombinase_XerCD"/>
</dbReference>
<evidence type="ECO:0000256" key="3">
    <source>
        <dbReference type="ARBA" id="ARBA00023125"/>
    </source>
</evidence>
<dbReference type="SUPFAM" id="SSF56349">
    <property type="entry name" value="DNA breaking-rejoining enzymes"/>
    <property type="match status" value="1"/>
</dbReference>
<dbReference type="PROSITE" id="PS51898">
    <property type="entry name" value="TYR_RECOMBINASE"/>
    <property type="match status" value="1"/>
</dbReference>
<dbReference type="RefSeq" id="WP_184936230.1">
    <property type="nucleotide sequence ID" value="NZ_JACHJV010000001.1"/>
</dbReference>
<dbReference type="EMBL" id="JACHJV010000001">
    <property type="protein sequence ID" value="MBB4924253.1"/>
    <property type="molecule type" value="Genomic_DNA"/>
</dbReference>
<gene>
    <name evidence="9" type="ORF">FHR34_003246</name>
</gene>
<keyword evidence="4" id="KW-0233">DNA recombination</keyword>
<keyword evidence="2" id="KW-0229">DNA integration</keyword>
<dbReference type="PANTHER" id="PTHR30349:SF41">
    <property type="entry name" value="INTEGRASE_RECOMBINASE PROTEIN MJ0367-RELATED"/>
    <property type="match status" value="1"/>
</dbReference>
<name>A0A7W7VVU5_KITKI</name>
<dbReference type="PANTHER" id="PTHR30349">
    <property type="entry name" value="PHAGE INTEGRASE-RELATED"/>
    <property type="match status" value="1"/>
</dbReference>
<dbReference type="Gene3D" id="1.10.443.10">
    <property type="entry name" value="Intergrase catalytic core"/>
    <property type="match status" value="1"/>
</dbReference>
<dbReference type="GO" id="GO:0006310">
    <property type="term" value="P:DNA recombination"/>
    <property type="evidence" value="ECO:0007669"/>
    <property type="project" value="UniProtKB-KW"/>
</dbReference>
<dbReference type="Gene3D" id="1.10.150.130">
    <property type="match status" value="1"/>
</dbReference>
<evidence type="ECO:0000259" key="8">
    <source>
        <dbReference type="PROSITE" id="PS51900"/>
    </source>
</evidence>
<evidence type="ECO:0000256" key="5">
    <source>
        <dbReference type="PROSITE-ProRule" id="PRU01248"/>
    </source>
</evidence>
<dbReference type="InterPro" id="IPR010998">
    <property type="entry name" value="Integrase_recombinase_N"/>
</dbReference>
<evidence type="ECO:0000313" key="9">
    <source>
        <dbReference type="EMBL" id="MBB4924253.1"/>
    </source>
</evidence>
<dbReference type="GO" id="GO:0015074">
    <property type="term" value="P:DNA integration"/>
    <property type="evidence" value="ECO:0007669"/>
    <property type="project" value="UniProtKB-KW"/>
</dbReference>
<feature type="domain" description="Tyr recombinase" evidence="7">
    <location>
        <begin position="283"/>
        <end position="478"/>
    </location>
</feature>
<evidence type="ECO:0000256" key="6">
    <source>
        <dbReference type="SAM" id="MobiDB-lite"/>
    </source>
</evidence>
<evidence type="ECO:0000256" key="4">
    <source>
        <dbReference type="ARBA" id="ARBA00023172"/>
    </source>
</evidence>
<dbReference type="InterPro" id="IPR002104">
    <property type="entry name" value="Integrase_catalytic"/>
</dbReference>
<evidence type="ECO:0000256" key="1">
    <source>
        <dbReference type="ARBA" id="ARBA00008857"/>
    </source>
</evidence>
<dbReference type="InterPro" id="IPR013762">
    <property type="entry name" value="Integrase-like_cat_sf"/>
</dbReference>
<comment type="caution">
    <text evidence="9">The sequence shown here is derived from an EMBL/GenBank/DDBJ whole genome shotgun (WGS) entry which is preliminary data.</text>
</comment>
<comment type="similarity">
    <text evidence="1">Belongs to the 'phage' integrase family.</text>
</comment>
<protein>
    <submittedName>
        <fullName evidence="9">Integrase</fullName>
    </submittedName>
</protein>
<keyword evidence="10" id="KW-1185">Reference proteome</keyword>
<sequence>MAGTRSSVHRYCNCQAPILTPAGRPVLGANGKPRHYRLGATCPSLANRHHGSWCYDVTLPHLPGAKRERCRASGFSTRREALAAADHLLDTALPLPGPPEVGLTTGDFLRQWLSEKAPGLAPTTARSYEGHLRLHLLPHLDSVPLAELRPHHIADVFDAIDSRNSAISVQRDQYARAHARHQEWKSRYGRNPGHPRANAPAPAVPEPFLPHRPRGAQPRVTSAATKQRIRATLRSALSDARRQLLIPVNWAGLVQLPPVHKPRALLWTPARIAAWEGTGVRPSSVMVWTEEQTGGFLDAVVEDWLYALWHLLTYRGLRRGEAVGLRWSEVDLDLGTIDITRQVIQLGYVPYEATPKQHSERTLALDSGTIEALSTHRSRMRAASRSRGDPWAPGGRVFVRADGSPLHPDYVSKRFRLLCRRSGSPPVRLHDLRHEAATLTLTAVGDRRVVQDLLGHATLATTDDYASVTPARARAAAEAAAALVPRYRSCLPPTLGHRWPRSPCRSRSASGPVARRQFSSRSTRAASLPKPPPRWCRCTRCGRASPLYGWWQRCCCLTRFQVPSLDIRASQEVGRRRRY</sequence>
<keyword evidence="3 5" id="KW-0238">DNA-binding</keyword>